<dbReference type="STRING" id="400682.A0A1X7ST43"/>
<dbReference type="EnsemblMetazoa" id="Aqu2.1.05246_001">
    <property type="protein sequence ID" value="Aqu2.1.05246_001"/>
    <property type="gene ID" value="Aqu2.1.05246"/>
</dbReference>
<protein>
    <submittedName>
        <fullName evidence="1">Uncharacterized protein</fullName>
    </submittedName>
</protein>
<reference evidence="1" key="1">
    <citation type="submission" date="2017-05" db="UniProtKB">
        <authorList>
            <consortium name="EnsemblMetazoa"/>
        </authorList>
    </citation>
    <scope>IDENTIFICATION</scope>
</reference>
<dbReference type="AlphaFoldDB" id="A0A1X7ST43"/>
<evidence type="ECO:0000313" key="1">
    <source>
        <dbReference type="EnsemblMetazoa" id="Aqu2.1.05246_001"/>
    </source>
</evidence>
<dbReference type="PANTHER" id="PTHR34485">
    <property type="entry name" value="PROLINE-RICH, LACRIMAL 1"/>
    <property type="match status" value="1"/>
</dbReference>
<dbReference type="InParanoid" id="A0A1X7ST43"/>
<proteinExistence type="predicted"/>
<sequence length="136" mass="15522">MNYSDNLTPNNNKTHLLGVVLIESYLGIARACLGLQPPIDKCKQAKELMKQKNDSELGSFKNAVTCGDAAWLTRGYHSQNATYTLRNYQISGLLYYKHFSQRDKDDITREELFKGTSKSAEGFGAEWVFRKLYLMK</sequence>
<name>A0A1X7ST43_AMPQE</name>
<dbReference type="PANTHER" id="PTHR34485:SF2">
    <property type="entry name" value="PROLINE RICH, LACRIMAL 1"/>
    <property type="match status" value="1"/>
</dbReference>
<organism evidence="1">
    <name type="scientific">Amphimedon queenslandica</name>
    <name type="common">Sponge</name>
    <dbReference type="NCBI Taxonomy" id="400682"/>
    <lineage>
        <taxon>Eukaryota</taxon>
        <taxon>Metazoa</taxon>
        <taxon>Porifera</taxon>
        <taxon>Demospongiae</taxon>
        <taxon>Heteroscleromorpha</taxon>
        <taxon>Haplosclerida</taxon>
        <taxon>Niphatidae</taxon>
        <taxon>Amphimedon</taxon>
    </lineage>
</organism>
<accession>A0A1X7ST43</accession>